<feature type="region of interest" description="Disordered" evidence="1">
    <location>
        <begin position="246"/>
        <end position="270"/>
    </location>
</feature>
<dbReference type="SUPFAM" id="SSF57756">
    <property type="entry name" value="Retrovirus zinc finger-like domains"/>
    <property type="match status" value="1"/>
</dbReference>
<dbReference type="Proteomes" id="UP001151760">
    <property type="component" value="Unassembled WGS sequence"/>
</dbReference>
<dbReference type="InterPro" id="IPR036875">
    <property type="entry name" value="Znf_CCHC_sf"/>
</dbReference>
<reference evidence="2" key="1">
    <citation type="journal article" date="2022" name="Int. J. Mol. Sci.">
        <title>Draft Genome of Tanacetum Coccineum: Genomic Comparison of Closely Related Tanacetum-Family Plants.</title>
        <authorList>
            <person name="Yamashiro T."/>
            <person name="Shiraishi A."/>
            <person name="Nakayama K."/>
            <person name="Satake H."/>
        </authorList>
    </citation>
    <scope>NUCLEOTIDE SEQUENCE</scope>
</reference>
<comment type="caution">
    <text evidence="2">The sequence shown here is derived from an EMBL/GenBank/DDBJ whole genome shotgun (WGS) entry which is preliminary data.</text>
</comment>
<sequence length="451" mass="50717">MFNTLIANAGLEEIPAREDSYRIIARFLLRESNPVYGPSRLDYPLSIKQTELEGACPKEEVKNAVWDCGSPEQNLPGAGMDSATEASNERAFKTMMVSSVVLKQQFSLKGGRTICIRFTVLACSLYRNASKQAASLIVLLLLERLIHIESRKSLTVLLFDVDTRRISIRHYEILKSITLIVLTQNEPDVKASIAKRAVRNHNPLALVANSYANSLSSSRSSQQYYFTHPPSKSSYVQDGRVEIQGKSSGYVGGNRRNAGNQGRNDVNQGTAAGNDICYNYNKRGHYATDCLKPRVQDAKYFREQMLLATKDEAGVHLDDEENDFVFTIAIGDDQLEELNASVIMMDHLQPIDNDFDAEPKYDSDFVSEVNDSQMKMINGLFENNDHKQRQHAKLATIKPTYVDDQIDSNIIFDDPYVEDNSGQTEHAHDLHDQKLTDIESLIQNVQIEAKK</sequence>
<accession>A0ABQ5F535</accession>
<keyword evidence="3" id="KW-1185">Reference proteome</keyword>
<name>A0ABQ5F535_9ASTR</name>
<organism evidence="2 3">
    <name type="scientific">Tanacetum coccineum</name>
    <dbReference type="NCBI Taxonomy" id="301880"/>
    <lineage>
        <taxon>Eukaryota</taxon>
        <taxon>Viridiplantae</taxon>
        <taxon>Streptophyta</taxon>
        <taxon>Embryophyta</taxon>
        <taxon>Tracheophyta</taxon>
        <taxon>Spermatophyta</taxon>
        <taxon>Magnoliopsida</taxon>
        <taxon>eudicotyledons</taxon>
        <taxon>Gunneridae</taxon>
        <taxon>Pentapetalae</taxon>
        <taxon>asterids</taxon>
        <taxon>campanulids</taxon>
        <taxon>Asterales</taxon>
        <taxon>Asteraceae</taxon>
        <taxon>Asteroideae</taxon>
        <taxon>Anthemideae</taxon>
        <taxon>Anthemidinae</taxon>
        <taxon>Tanacetum</taxon>
    </lineage>
</organism>
<reference evidence="2" key="2">
    <citation type="submission" date="2022-01" db="EMBL/GenBank/DDBJ databases">
        <authorList>
            <person name="Yamashiro T."/>
            <person name="Shiraishi A."/>
            <person name="Satake H."/>
            <person name="Nakayama K."/>
        </authorList>
    </citation>
    <scope>NUCLEOTIDE SEQUENCE</scope>
</reference>
<protein>
    <submittedName>
        <fullName evidence="2">Retrovirus-related pol polyprotein from transposon TNT 1-94</fullName>
    </submittedName>
</protein>
<feature type="compositionally biased region" description="Low complexity" evidence="1">
    <location>
        <begin position="253"/>
        <end position="264"/>
    </location>
</feature>
<gene>
    <name evidence="2" type="ORF">Tco_1001971</name>
</gene>
<evidence type="ECO:0000313" key="2">
    <source>
        <dbReference type="EMBL" id="GJT58438.1"/>
    </source>
</evidence>
<evidence type="ECO:0000313" key="3">
    <source>
        <dbReference type="Proteomes" id="UP001151760"/>
    </source>
</evidence>
<proteinExistence type="predicted"/>
<dbReference type="EMBL" id="BQNB010017019">
    <property type="protein sequence ID" value="GJT58438.1"/>
    <property type="molecule type" value="Genomic_DNA"/>
</dbReference>
<evidence type="ECO:0000256" key="1">
    <source>
        <dbReference type="SAM" id="MobiDB-lite"/>
    </source>
</evidence>